<organism evidence="1">
    <name type="scientific">Pasiphaea japonica whispovirus</name>
    <dbReference type="NCBI Taxonomy" id="2984286"/>
    <lineage>
        <taxon>Viruses</taxon>
        <taxon>Viruses incertae sedis</taxon>
        <taxon>Naldaviricetes</taxon>
        <taxon>Nimaviridae</taxon>
        <taxon>Whispovirus</taxon>
    </lineage>
</organism>
<protein>
    <submittedName>
        <fullName evidence="1">Wsv427-like protein</fullName>
    </submittedName>
</protein>
<proteinExistence type="predicted"/>
<sequence>MDDILSSLKFIHHTTVEQGNGCFLNAFPTLSKNKYTNKRQRHMFNDNVDKVVSNCPNAVEKVTDDALWILNYWQKHIIPSLPKNGRSDSYLRVAMLGLVRCCTGFGTTFKSAAEEKFICEDNIQQPFLKNILKLKQKLNGNYDGLCDTLNIDLVEELTESLCYTLHKHWVASYKNYYARLTNKPTSYRKYGAVIHFVKTWLTIVKLYKEISNHEERDAAMTFVMDGHLYTGEDDGEDGGKKRKWRDYPINTPVNVISSDYIIKLLAELILSPHIHPEWKVSMCKFIDKDVHKMLNVLENDITSEMAKGNCVQILPIAANFWDFCRSNTPPFMIKHALIFNEPSTFNRLSSGAGLFGKFTGRDNDFDYDNEAQSGLQFNVVTDCLSKLTSTSHHSSTNHLSTRSWREGGGVLNANFCPITIRGTQLGYGEHCNRRIGVGFWIKGLLKAIIDSVKRRRNSADKGSRNSDLLSDEGATRIITVTFGCEHMFKELTGMSVFNVLVSYQDSIQSNKNGVDRLYAANDVVSHTFPVL</sequence>
<evidence type="ECO:0000313" key="1">
    <source>
        <dbReference type="EMBL" id="BDT63552.1"/>
    </source>
</evidence>
<dbReference type="EMBL" id="LC738885">
    <property type="protein sequence ID" value="BDT63552.1"/>
    <property type="molecule type" value="Genomic_DNA"/>
</dbReference>
<name>A0A9C7EZC7_9VIRU</name>
<reference evidence="1" key="1">
    <citation type="submission" date="2022-10" db="EMBL/GenBank/DDBJ databases">
        <title>Genome sequences of endogenous nimaviruses in decapod crustaceans.</title>
        <authorList>
            <person name="Kawato S."/>
            <person name="Nozaki R."/>
            <person name="Kondo H."/>
            <person name="Hirono I."/>
        </authorList>
    </citation>
    <scope>NUCLEOTIDE SEQUENCE</scope>
    <source>
        <strain evidence="1">Toyama2020</strain>
    </source>
</reference>
<accession>A0A9C7EZC7</accession>